<gene>
    <name evidence="2" type="ORF">MGL_1976</name>
</gene>
<dbReference type="InParanoid" id="A8Q033"/>
<name>A8Q033_MALGO</name>
<protein>
    <submittedName>
        <fullName evidence="2">Uncharacterized protein</fullName>
    </submittedName>
</protein>
<keyword evidence="3" id="KW-1185">Reference proteome</keyword>
<comment type="caution">
    <text evidence="2">The sequence shown here is derived from an EMBL/GenBank/DDBJ whole genome shotgun (WGS) entry which is preliminary data.</text>
</comment>
<evidence type="ECO:0000256" key="1">
    <source>
        <dbReference type="SAM" id="SignalP"/>
    </source>
</evidence>
<feature type="signal peptide" evidence="1">
    <location>
        <begin position="1"/>
        <end position="24"/>
    </location>
</feature>
<dbReference type="Proteomes" id="UP000008837">
    <property type="component" value="Unassembled WGS sequence"/>
</dbReference>
<reference evidence="2 3" key="1">
    <citation type="journal article" date="2007" name="Proc. Natl. Acad. Sci. U.S.A.">
        <title>Dandruff-associated Malassezia genomes reveal convergent and divergent virulence traits shared with plant and human fungal pathogens.</title>
        <authorList>
            <person name="Xu J."/>
            <person name="Saunders C.W."/>
            <person name="Hu P."/>
            <person name="Grant R.A."/>
            <person name="Boekhout T."/>
            <person name="Kuramae E.E."/>
            <person name="Kronstad J.W."/>
            <person name="Deangelis Y.M."/>
            <person name="Reeder N.L."/>
            <person name="Johnstone K.R."/>
            <person name="Leland M."/>
            <person name="Fieno A.M."/>
            <person name="Begley W.M."/>
            <person name="Sun Y."/>
            <person name="Lacey M.P."/>
            <person name="Chaudhary T."/>
            <person name="Keough T."/>
            <person name="Chu L."/>
            <person name="Sears R."/>
            <person name="Yuan B."/>
            <person name="Dawson T.L.Jr."/>
        </authorList>
    </citation>
    <scope>NUCLEOTIDE SEQUENCE [LARGE SCALE GENOMIC DNA]</scope>
    <source>
        <strain evidence="3">ATCC MYA-4612 / CBS 7966</strain>
    </source>
</reference>
<evidence type="ECO:0000313" key="3">
    <source>
        <dbReference type="Proteomes" id="UP000008837"/>
    </source>
</evidence>
<dbReference type="EMBL" id="AAYY01000006">
    <property type="protein sequence ID" value="EDP43763.1"/>
    <property type="molecule type" value="Genomic_DNA"/>
</dbReference>
<accession>A8Q033</accession>
<dbReference type="VEuPathDB" id="FungiDB:MGL_1976"/>
<dbReference type="RefSeq" id="XP_001730977.1">
    <property type="nucleotide sequence ID" value="XM_001730925.1"/>
</dbReference>
<keyword evidence="1" id="KW-0732">Signal</keyword>
<feature type="chain" id="PRO_5002727939" evidence="1">
    <location>
        <begin position="25"/>
        <end position="192"/>
    </location>
</feature>
<dbReference type="KEGG" id="mgl:MGL_1976"/>
<dbReference type="OrthoDB" id="3359821at2759"/>
<proteinExistence type="predicted"/>
<dbReference type="AlphaFoldDB" id="A8Q033"/>
<dbReference type="GeneID" id="5855284"/>
<organism evidence="2 3">
    <name type="scientific">Malassezia globosa (strain ATCC MYA-4612 / CBS 7966)</name>
    <name type="common">Dandruff-associated fungus</name>
    <dbReference type="NCBI Taxonomy" id="425265"/>
    <lineage>
        <taxon>Eukaryota</taxon>
        <taxon>Fungi</taxon>
        <taxon>Dikarya</taxon>
        <taxon>Basidiomycota</taxon>
        <taxon>Ustilaginomycotina</taxon>
        <taxon>Malasseziomycetes</taxon>
        <taxon>Malasseziales</taxon>
        <taxon>Malasseziaceae</taxon>
        <taxon>Malassezia</taxon>
    </lineage>
</organism>
<sequence>MSLRIVLLLVLSLVLLCAPLTVLATEAPLVAFVAPGSLNTMLDAPASHELHARGPYVSAKHAMERLAIRRRTDGLPAMCDLDAIVHLQVDSLDSDSFTPLQSTSHASSLKRRVMQAPSQLIFPSVDQSVTSFADELKHAMASLCDGAGAMVPSEERIVQIRVPSVHGHGTLHVSFTEFTNQKNLPSWRAWRI</sequence>
<evidence type="ECO:0000313" key="2">
    <source>
        <dbReference type="EMBL" id="EDP43763.1"/>
    </source>
</evidence>